<dbReference type="InterPro" id="IPR024079">
    <property type="entry name" value="MetalloPept_cat_dom_sf"/>
</dbReference>
<organism evidence="10 11">
    <name type="scientific">Cyclonatronum proteinivorum</name>
    <dbReference type="NCBI Taxonomy" id="1457365"/>
    <lineage>
        <taxon>Bacteria</taxon>
        <taxon>Pseudomonadati</taxon>
        <taxon>Balneolota</taxon>
        <taxon>Balneolia</taxon>
        <taxon>Balneolales</taxon>
        <taxon>Cyclonatronaceae</taxon>
        <taxon>Cyclonatronum</taxon>
    </lineage>
</organism>
<gene>
    <name evidence="10" type="ORF">CYPRO_2176</name>
</gene>
<evidence type="ECO:0000256" key="8">
    <source>
        <dbReference type="SAM" id="SignalP"/>
    </source>
</evidence>
<evidence type="ECO:0000256" key="7">
    <source>
        <dbReference type="RuleBase" id="RU003435"/>
    </source>
</evidence>
<evidence type="ECO:0000256" key="3">
    <source>
        <dbReference type="ARBA" id="ARBA00022723"/>
    </source>
</evidence>
<feature type="chain" id="PRO_5016781896" evidence="8">
    <location>
        <begin position="32"/>
        <end position="732"/>
    </location>
</feature>
<evidence type="ECO:0000256" key="6">
    <source>
        <dbReference type="ARBA" id="ARBA00023049"/>
    </source>
</evidence>
<evidence type="ECO:0000256" key="5">
    <source>
        <dbReference type="ARBA" id="ARBA00022833"/>
    </source>
</evidence>
<dbReference type="GO" id="GO:0046872">
    <property type="term" value="F:metal ion binding"/>
    <property type="evidence" value="ECO:0007669"/>
    <property type="project" value="UniProtKB-UniRule"/>
</dbReference>
<dbReference type="EMBL" id="CP027806">
    <property type="protein sequence ID" value="AXJ01424.1"/>
    <property type="molecule type" value="Genomic_DNA"/>
</dbReference>
<dbReference type="PANTHER" id="PTHR43660:SF1">
    <property type="entry name" value="DIPEPTIDYL CARBOXYPEPTIDASE"/>
    <property type="match status" value="1"/>
</dbReference>
<dbReference type="InterPro" id="IPR001567">
    <property type="entry name" value="Pept_M3A_M3B_dom"/>
</dbReference>
<dbReference type="AlphaFoldDB" id="A0A345ULS2"/>
<reference evidence="10 11" key="1">
    <citation type="submission" date="2018-03" db="EMBL/GenBank/DDBJ databases">
        <title>Phenotypic and genomic properties of Cyclonatronum proteinivorum gen. nov., sp. nov., a haloalkaliphilic bacteroidete from soda lakes possessing Na+-translocating rhodopsin.</title>
        <authorList>
            <person name="Toshchakov S.V."/>
            <person name="Korzhenkov A."/>
            <person name="Samarov N.I."/>
            <person name="Kublanov I.V."/>
            <person name="Muntyan M.S."/>
            <person name="Sorokin D.Y."/>
        </authorList>
    </citation>
    <scope>NUCLEOTIDE SEQUENCE [LARGE SCALE GENOMIC DNA]</scope>
    <source>
        <strain evidence="10 11">Omega</strain>
    </source>
</reference>
<evidence type="ECO:0000313" key="10">
    <source>
        <dbReference type="EMBL" id="AXJ01424.1"/>
    </source>
</evidence>
<keyword evidence="8" id="KW-0732">Signal</keyword>
<comment type="cofactor">
    <cofactor evidence="7">
        <name>Zn(2+)</name>
        <dbReference type="ChEBI" id="CHEBI:29105"/>
    </cofactor>
    <text evidence="7">Binds 1 zinc ion.</text>
</comment>
<keyword evidence="4 7" id="KW-0378">Hydrolase</keyword>
<dbReference type="InterPro" id="IPR024077">
    <property type="entry name" value="Neurolysin/TOP_dom2"/>
</dbReference>
<dbReference type="Proteomes" id="UP000254808">
    <property type="component" value="Chromosome"/>
</dbReference>
<dbReference type="Gene3D" id="1.10.1370.10">
    <property type="entry name" value="Neurolysin, domain 3"/>
    <property type="match status" value="1"/>
</dbReference>
<proteinExistence type="inferred from homology"/>
<dbReference type="SUPFAM" id="SSF55486">
    <property type="entry name" value="Metalloproteases ('zincins'), catalytic domain"/>
    <property type="match status" value="1"/>
</dbReference>
<dbReference type="GO" id="GO:0005829">
    <property type="term" value="C:cytosol"/>
    <property type="evidence" value="ECO:0007669"/>
    <property type="project" value="UniProtKB-ARBA"/>
</dbReference>
<evidence type="ECO:0000259" key="9">
    <source>
        <dbReference type="Pfam" id="PF01432"/>
    </source>
</evidence>
<dbReference type="InterPro" id="IPR045090">
    <property type="entry name" value="Pept_M3A_M3B"/>
</dbReference>
<feature type="signal peptide" evidence="8">
    <location>
        <begin position="1"/>
        <end position="31"/>
    </location>
</feature>
<evidence type="ECO:0000256" key="4">
    <source>
        <dbReference type="ARBA" id="ARBA00022801"/>
    </source>
</evidence>
<evidence type="ECO:0000256" key="2">
    <source>
        <dbReference type="ARBA" id="ARBA00022670"/>
    </source>
</evidence>
<dbReference type="Gene3D" id="3.40.390.10">
    <property type="entry name" value="Collagenase (Catalytic Domain)"/>
    <property type="match status" value="1"/>
</dbReference>
<dbReference type="FunFam" id="3.40.390.10:FF:000009">
    <property type="entry name" value="Oligopeptidase A"/>
    <property type="match status" value="1"/>
</dbReference>
<keyword evidence="11" id="KW-1185">Reference proteome</keyword>
<dbReference type="OrthoDB" id="9773538at2"/>
<dbReference type="InterPro" id="IPR034005">
    <property type="entry name" value="M3A_DCP"/>
</dbReference>
<keyword evidence="6 7" id="KW-0482">Metalloprotease</keyword>
<accession>A0A345ULS2</accession>
<dbReference type="GO" id="GO:0006508">
    <property type="term" value="P:proteolysis"/>
    <property type="evidence" value="ECO:0007669"/>
    <property type="project" value="UniProtKB-KW"/>
</dbReference>
<protein>
    <submittedName>
        <fullName evidence="10">Metallo peptidase, MEROPS family M03A</fullName>
    </submittedName>
</protein>
<evidence type="ECO:0000313" key="11">
    <source>
        <dbReference type="Proteomes" id="UP000254808"/>
    </source>
</evidence>
<feature type="domain" description="Peptidase M3A/M3B catalytic" evidence="9">
    <location>
        <begin position="277"/>
        <end position="725"/>
    </location>
</feature>
<keyword evidence="3 7" id="KW-0479">Metal-binding</keyword>
<name>A0A345ULS2_9BACT</name>
<dbReference type="PANTHER" id="PTHR43660">
    <property type="entry name" value="DIPEPTIDYL CARBOXYPEPTIDASE"/>
    <property type="match status" value="1"/>
</dbReference>
<keyword evidence="2 7" id="KW-0645">Protease</keyword>
<comment type="similarity">
    <text evidence="1 7">Belongs to the peptidase M3 family.</text>
</comment>
<evidence type="ECO:0000256" key="1">
    <source>
        <dbReference type="ARBA" id="ARBA00006040"/>
    </source>
</evidence>
<sequence length="732" mass="82474">MNAKPLQFLKRASLIAGCAAGMLISGSAAQAGTAASETKTVQTTNMTESENPFFAPSTLPFQAPDFAAIRLEHYKPAFLRGMEEQLREIEAIANNPEPPTFENTVEAREYTGALLLRTSRVFSNMSSANTSPELQAIQSEMAPLLAAHSDNIQLNNRLFERVRTLMYSDSVDELDEESRHLLTRQYRNHVRAGANLSAEQQTRMREINARLSTLATQFSESVLNTTRERAVLIETREELDGMSEGRIRAAAEAAADRGHEGKYLITLTNTTRQPVTASMTNRETRRKVWEASAFRGLGHDGHIDNRGIILEIAALRAERAEMLGFSNFAEFQLENEMAGHPDAAYQFMLDMLPAVKANTRAEADAIIALMRADGIDDDLQPWDWEYYAERVRADQFNVDENEIRPYFELERVLQDGVFYVMERQYGVTFEERFDLPVYHPDVRVFTVLDEDGGEIGLFYGDFFAREGKRGGAWMSSYVVQNHLKGDLPVVVNVLNIAKAPEGEPQFVTLSNVVTLFHEMGHGVHGLFSDVRFPSLAGTATPRDFVEFPSTYEEDWAIDPEVLRNYALHYETGEPIPLDLLDRFLEARQFNQGFDTFEYIAAALLDLDWHTLTSQEIPTDVEAFERASLARHGVDWPFVPPRYTSGTFNHVWPGGYAASYYAYLWSEVLAADAFEYVQQSGGLGSEIIRHYQNTVLSSGGSRDPMELYRDFRGQDPTVDALLRRRGLDPTPVN</sequence>
<dbReference type="GO" id="GO:0004222">
    <property type="term" value="F:metalloendopeptidase activity"/>
    <property type="evidence" value="ECO:0007669"/>
    <property type="project" value="InterPro"/>
</dbReference>
<dbReference type="Pfam" id="PF01432">
    <property type="entry name" value="Peptidase_M3"/>
    <property type="match status" value="1"/>
</dbReference>
<keyword evidence="5 7" id="KW-0862">Zinc</keyword>
<dbReference type="CDD" id="cd06456">
    <property type="entry name" value="M3A_DCP"/>
    <property type="match status" value="1"/>
</dbReference>
<dbReference type="GO" id="GO:0004180">
    <property type="term" value="F:carboxypeptidase activity"/>
    <property type="evidence" value="ECO:0007669"/>
    <property type="project" value="TreeGrafter"/>
</dbReference>
<dbReference type="RefSeq" id="WP_114984614.1">
    <property type="nucleotide sequence ID" value="NZ_CP027806.1"/>
</dbReference>
<dbReference type="KEGG" id="cprv:CYPRO_2176"/>